<feature type="domain" description="Lysozyme inhibitor LprI-like N-terminal" evidence="1">
    <location>
        <begin position="38"/>
        <end position="139"/>
    </location>
</feature>
<dbReference type="EMBL" id="PEHN01000015">
    <property type="protein sequence ID" value="PHZ26747.1"/>
    <property type="molecule type" value="Genomic_DNA"/>
</dbReference>
<proteinExistence type="predicted"/>
<gene>
    <name evidence="2" type="ORF">CS533_14240</name>
</gene>
<evidence type="ECO:0000313" key="3">
    <source>
        <dbReference type="Proteomes" id="UP000229378"/>
    </source>
</evidence>
<dbReference type="GeneID" id="89596886"/>
<accession>A0A2G4U0C9</accession>
<organism evidence="2 3">
    <name type="scientific">Yersinia bercovieri</name>
    <dbReference type="NCBI Taxonomy" id="634"/>
    <lineage>
        <taxon>Bacteria</taxon>
        <taxon>Pseudomonadati</taxon>
        <taxon>Pseudomonadota</taxon>
        <taxon>Gammaproteobacteria</taxon>
        <taxon>Enterobacterales</taxon>
        <taxon>Yersiniaceae</taxon>
        <taxon>Yersinia</taxon>
    </lineage>
</organism>
<evidence type="ECO:0000313" key="2">
    <source>
        <dbReference type="EMBL" id="PHZ26747.1"/>
    </source>
</evidence>
<dbReference type="InterPro" id="IPR009739">
    <property type="entry name" value="LprI-like_N"/>
</dbReference>
<comment type="caution">
    <text evidence="2">The sequence shown here is derived from an EMBL/GenBank/DDBJ whole genome shotgun (WGS) entry which is preliminary data.</text>
</comment>
<evidence type="ECO:0000259" key="1">
    <source>
        <dbReference type="Pfam" id="PF07007"/>
    </source>
</evidence>
<name>A0A2G4U0C9_YERBE</name>
<reference evidence="2 3" key="1">
    <citation type="submission" date="2017-10" db="EMBL/GenBank/DDBJ databases">
        <authorList>
            <person name="Banno H."/>
            <person name="Chua N.-H."/>
        </authorList>
    </citation>
    <scope>NUCLEOTIDE SEQUENCE [LARGE SCALE GENOMIC DNA]</scope>
    <source>
        <strain evidence="2 3">SCPM-O-B-7607</strain>
    </source>
</reference>
<dbReference type="Pfam" id="PF07007">
    <property type="entry name" value="LprI"/>
    <property type="match status" value="1"/>
</dbReference>
<dbReference type="RefSeq" id="WP_005279625.1">
    <property type="nucleotide sequence ID" value="NZ_CABHPT010000011.1"/>
</dbReference>
<dbReference type="Proteomes" id="UP000229378">
    <property type="component" value="Unassembled WGS sequence"/>
</dbReference>
<sequence>MKANAIHYVVAGAVFTAICTQTSIAAATESAETLYKQCQAKQTTVEQRECYPLVAKQSEVELVAAEKKVRTAMVELEKVSEGSRSMHPVKAFDNAERAYRAFRTAESHRVLASYGSGNGGGLASYQTIIEMNMMRIHQLNDQ</sequence>
<dbReference type="Gene3D" id="1.20.1270.180">
    <property type="match status" value="1"/>
</dbReference>
<protein>
    <submittedName>
        <fullName evidence="2">DUF1311 domain-containing protein</fullName>
    </submittedName>
</protein>
<dbReference type="AlphaFoldDB" id="A0A2G4U0C9"/>